<dbReference type="InterPro" id="IPR056872">
    <property type="entry name" value="TTC3/DZIP3-like_helical"/>
</dbReference>
<dbReference type="Pfam" id="PF24812">
    <property type="entry name" value="WHD_TTC3"/>
    <property type="match status" value="1"/>
</dbReference>
<feature type="compositionally biased region" description="Low complexity" evidence="6">
    <location>
        <begin position="146"/>
        <end position="163"/>
    </location>
</feature>
<evidence type="ECO:0000313" key="8">
    <source>
        <dbReference type="EMBL" id="TWW75300.1"/>
    </source>
</evidence>
<reference evidence="8 9" key="1">
    <citation type="submission" date="2019-04" db="EMBL/GenBank/DDBJ databases">
        <title>Chromosome genome assembly for Takifugu flavidus.</title>
        <authorList>
            <person name="Xiao S."/>
        </authorList>
    </citation>
    <scope>NUCLEOTIDE SEQUENCE [LARGE SCALE GENOMIC DNA]</scope>
    <source>
        <strain evidence="8">HTHZ2018</strain>
        <tissue evidence="8">Muscle</tissue>
    </source>
</reference>
<evidence type="ECO:0000256" key="2">
    <source>
        <dbReference type="ARBA" id="ARBA00022771"/>
    </source>
</evidence>
<feature type="compositionally biased region" description="Polar residues" evidence="6">
    <location>
        <begin position="194"/>
        <end position="215"/>
    </location>
</feature>
<evidence type="ECO:0000256" key="6">
    <source>
        <dbReference type="SAM" id="MobiDB-lite"/>
    </source>
</evidence>
<dbReference type="InterPro" id="IPR013083">
    <property type="entry name" value="Znf_RING/FYVE/PHD"/>
</dbReference>
<dbReference type="SUPFAM" id="SSF57850">
    <property type="entry name" value="RING/U-box"/>
    <property type="match status" value="1"/>
</dbReference>
<dbReference type="PANTHER" id="PTHR17550:SF8">
    <property type="entry name" value="RING-TYPE E3 UBIQUITIN TRANSFERASE"/>
    <property type="match status" value="1"/>
</dbReference>
<dbReference type="InterPro" id="IPR056871">
    <property type="entry name" value="WH_TTC3"/>
</dbReference>
<evidence type="ECO:0000256" key="1">
    <source>
        <dbReference type="ARBA" id="ARBA00022723"/>
    </source>
</evidence>
<dbReference type="Pfam" id="PF24905">
    <property type="entry name" value="TTC3_9th"/>
    <property type="match status" value="1"/>
</dbReference>
<sequence>MADRIKIFGSEQTCFMVLDFVFTQYGSFIKTMSSNVRAMLDSLKTIPSSYNMEGHYRYCEALFSLGEVQMAICANSLAIKLCQSSEDGIKDLEKQYLKFHCQSGGFKVEQPMKSQKKRSNREHTPESGSGKDNTSKKVTPATSTDAPAAMKEAPAATAAPQKKVSQNKMGKKTRKNEREVLEGSSSKACEPTANGMTSKTQRVETGSFAGASNATKKMPKAKSSENEKQKKGDDKVKLCVELSRMVQDAHAALTDLRSYDAEQAFRKALVLLGTTTPKDLGLSTHDVLLLLYGHASALTAIGKQEKLAEAQGILKKMESYEERMFQCLVFYGIGRVFVRENRFAEALQPFLDSLHMVQNHIMPDCIGQICSVEIFDHIGKVKCKFKETILKAEKQKKPKLTQKCSSLKELKSKEEHLIGRKQHKQARRESQVTNSEVLQQEEDSACQAPEKGSSPYHVQCPHMDSKVCSFSALEAAWLQYRDRVLLQISQKMELFREEKSLCVATLASALKPWLKLDLSRKNQLALKLLHWEKEQLETLGQFAEVLLERKNRVWARVFIQVLGLNAAKSFLERFSRELEQLDLTILLRFEPIEDMIKEKLDAKPELFLSIGLSVAEYLKQAPAHDTRLFIWALEEHRDHYVHFQSILDEYFDVMGAMYHGRGGVTSQEDHEFLEDEPFDPFHVPSHLQEQVADFELQYNSTRHRGRNDVLENIRDSTEEALYKDDKNAIFSISYFAQILEASGPLDPENPLLVGELDNFPPDAQNSIRDAGGLQTFLLQSRHFIKVGSCIALAKDAATLQQAEGGAGLDQLDDFEYHDMNAVSPYPHASAFPSYNPGYFSATNGSEWIPNTCHYYTYPPAPPPDVTHSFTQPAVTESGLSSEVANIDTQQLSPYLVSVDEEVDLYSSEDNIVVEENGPSTSSVADEETVLFGPAAVQVPQETRRSVAVNTELHERFEKQLGDINKMQKTIGSMEEQIEKISSGCEKVDVEDLTDLKDEIQKITANIQVTNTELSLFQQKLEEEVKKDQKEKKANQEVLKSLKVKREQLMEEQKSLAHKLRETKANYDTVLSDFLGLSNRMAAEKSSLEGKIQSCKTQLSLATRRSHIAQTLYQENIDQEKSRRRITEQPFFGTNNLPEAPAPSGTRGNPVPSSSHSPPPYVQPSATEAGATAALVQHKRPDRNVEHAGSTVFDKVMEQLTAMFPHHTRSHLMKFIHEFRSSNGGTLTSVPSQEMVGGVAQLILESQERQNSTTLTSVGSVAQSTTPPPPVWQKPELQEAVPKEALNTEDPCIICHEDMVPHETCVLDCRHSFHSQCIKPWLKGHNTCPTCRVHTLLQEDFPALSTKRRKAP</sequence>
<feature type="coiled-coil region" evidence="5">
    <location>
        <begin position="992"/>
        <end position="1065"/>
    </location>
</feature>
<evidence type="ECO:0000256" key="4">
    <source>
        <dbReference type="PROSITE-ProRule" id="PRU00175"/>
    </source>
</evidence>
<dbReference type="CDD" id="cd16481">
    <property type="entry name" value="RING-H2_TTC3"/>
    <property type="match status" value="1"/>
</dbReference>
<dbReference type="EMBL" id="RHFK02000006">
    <property type="protein sequence ID" value="TWW75300.1"/>
    <property type="molecule type" value="Genomic_DNA"/>
</dbReference>
<feature type="compositionally biased region" description="Polar residues" evidence="6">
    <location>
        <begin position="126"/>
        <end position="145"/>
    </location>
</feature>
<dbReference type="Pfam" id="PF13639">
    <property type="entry name" value="zf-RING_2"/>
    <property type="match status" value="1"/>
</dbReference>
<dbReference type="SMART" id="SM00184">
    <property type="entry name" value="RING"/>
    <property type="match status" value="1"/>
</dbReference>
<protein>
    <submittedName>
        <fullName evidence="8">E3 ubiquitin-protein ligase DZIP3</fullName>
    </submittedName>
</protein>
<feature type="region of interest" description="Disordered" evidence="6">
    <location>
        <begin position="108"/>
        <end position="234"/>
    </location>
</feature>
<dbReference type="Gene3D" id="3.30.40.10">
    <property type="entry name" value="Zinc/RING finger domain, C3HC4 (zinc finger)"/>
    <property type="match status" value="1"/>
</dbReference>
<keyword evidence="3" id="KW-0862">Zinc</keyword>
<evidence type="ECO:0000259" key="7">
    <source>
        <dbReference type="PROSITE" id="PS50089"/>
    </source>
</evidence>
<dbReference type="InterPro" id="IPR001841">
    <property type="entry name" value="Znf_RING"/>
</dbReference>
<name>A0A5C6PAL4_9TELE</name>
<dbReference type="PROSITE" id="PS50089">
    <property type="entry name" value="ZF_RING_2"/>
    <property type="match status" value="1"/>
</dbReference>
<evidence type="ECO:0000256" key="5">
    <source>
        <dbReference type="SAM" id="Coils"/>
    </source>
</evidence>
<gene>
    <name evidence="8" type="ORF">D4764_14G0013030</name>
</gene>
<feature type="compositionally biased region" description="Basic and acidic residues" evidence="6">
    <location>
        <begin position="222"/>
        <end position="234"/>
    </location>
</feature>
<feature type="region of interest" description="Disordered" evidence="6">
    <location>
        <begin position="418"/>
        <end position="450"/>
    </location>
</feature>
<organism evidence="8 9">
    <name type="scientific">Takifugu flavidus</name>
    <name type="common">sansaifugu</name>
    <dbReference type="NCBI Taxonomy" id="433684"/>
    <lineage>
        <taxon>Eukaryota</taxon>
        <taxon>Metazoa</taxon>
        <taxon>Chordata</taxon>
        <taxon>Craniata</taxon>
        <taxon>Vertebrata</taxon>
        <taxon>Euteleostomi</taxon>
        <taxon>Actinopterygii</taxon>
        <taxon>Neopterygii</taxon>
        <taxon>Teleostei</taxon>
        <taxon>Neoteleostei</taxon>
        <taxon>Acanthomorphata</taxon>
        <taxon>Eupercaria</taxon>
        <taxon>Tetraodontiformes</taxon>
        <taxon>Tetradontoidea</taxon>
        <taxon>Tetraodontidae</taxon>
        <taxon>Takifugu</taxon>
    </lineage>
</organism>
<dbReference type="Pfam" id="PF24525">
    <property type="entry name" value="TTC3"/>
    <property type="match status" value="1"/>
</dbReference>
<feature type="region of interest" description="Disordered" evidence="6">
    <location>
        <begin position="1128"/>
        <end position="1166"/>
    </location>
</feature>
<dbReference type="Proteomes" id="UP000324091">
    <property type="component" value="Chromosome 14"/>
</dbReference>
<comment type="caution">
    <text evidence="8">The sequence shown here is derived from an EMBL/GenBank/DDBJ whole genome shotgun (WGS) entry which is preliminary data.</text>
</comment>
<keyword evidence="1" id="KW-0479">Metal-binding</keyword>
<dbReference type="InterPro" id="IPR056870">
    <property type="entry name" value="TTC3/DZIP3/RBM44-like_helical"/>
</dbReference>
<keyword evidence="9" id="KW-1185">Reference proteome</keyword>
<keyword evidence="2 4" id="KW-0863">Zinc-finger</keyword>
<keyword evidence="5" id="KW-0175">Coiled coil</keyword>
<evidence type="ECO:0000313" key="9">
    <source>
        <dbReference type="Proteomes" id="UP000324091"/>
    </source>
</evidence>
<evidence type="ECO:0000256" key="3">
    <source>
        <dbReference type="ARBA" id="ARBA00022833"/>
    </source>
</evidence>
<dbReference type="PANTHER" id="PTHR17550">
    <property type="entry name" value="E3 UBIQUITIN-PROTEIN LIGASE TTC3"/>
    <property type="match status" value="1"/>
</dbReference>
<feature type="domain" description="RING-type" evidence="7">
    <location>
        <begin position="1291"/>
        <end position="1331"/>
    </location>
</feature>
<accession>A0A5C6PAL4</accession>
<dbReference type="GO" id="GO:0008270">
    <property type="term" value="F:zinc ion binding"/>
    <property type="evidence" value="ECO:0007669"/>
    <property type="project" value="UniProtKB-KW"/>
</dbReference>
<proteinExistence type="predicted"/>